<reference evidence="14 15" key="1">
    <citation type="submission" date="2022-05" db="EMBL/GenBank/DDBJ databases">
        <title>Sporolactobacillus sp nov CPB3-1, isolated from tree bark (Mangifera indica L.).</title>
        <authorList>
            <person name="Phuengjayaem S."/>
            <person name="Tanasupawat S."/>
        </authorList>
    </citation>
    <scope>NUCLEOTIDE SEQUENCE [LARGE SCALE GENOMIC DNA]</scope>
    <source>
        <strain evidence="14 15">CPB3-1</strain>
    </source>
</reference>
<dbReference type="PANTHER" id="PTHR20941:SF1">
    <property type="entry name" value="FOLIC ACID SYNTHESIS PROTEIN FOL1"/>
    <property type="match status" value="1"/>
</dbReference>
<dbReference type="EMBL" id="JAMAST010000015">
    <property type="protein sequence ID" value="MCL1632485.1"/>
    <property type="molecule type" value="Genomic_DNA"/>
</dbReference>
<gene>
    <name evidence="14" type="primary">folP</name>
    <name evidence="14" type="ORF">M3N64_11200</name>
</gene>
<feature type="domain" description="Pterin-binding" evidence="13">
    <location>
        <begin position="25"/>
        <end position="271"/>
    </location>
</feature>
<evidence type="ECO:0000256" key="5">
    <source>
        <dbReference type="ARBA" id="ARBA00012458"/>
    </source>
</evidence>
<keyword evidence="8 12" id="KW-0479">Metal-binding</keyword>
<evidence type="ECO:0000256" key="9">
    <source>
        <dbReference type="ARBA" id="ARBA00022842"/>
    </source>
</evidence>
<comment type="caution">
    <text evidence="14">The sequence shown here is derived from an EMBL/GenBank/DDBJ whole genome shotgun (WGS) entry which is preliminary data.</text>
</comment>
<comment type="similarity">
    <text evidence="4 12">Belongs to the DHPS family.</text>
</comment>
<dbReference type="InterPro" id="IPR006390">
    <property type="entry name" value="DHP_synth_dom"/>
</dbReference>
<evidence type="ECO:0000256" key="2">
    <source>
        <dbReference type="ARBA" id="ARBA00001946"/>
    </source>
</evidence>
<evidence type="ECO:0000256" key="7">
    <source>
        <dbReference type="ARBA" id="ARBA00022679"/>
    </source>
</evidence>
<sequence length="283" mass="31266">MNTFHLSPYHLLQIRDKTIDYRKKTVIMGILNVTPDSFSDGGRFNQADLAVEHALEMEHEGADIIDVGGESTRPGHTPITADEEIARVVPMIKAIRKATDIPLSIDTYKAETAERALDAGADIINDVWGAKVDANMAKVAAEFQAPIILMHNRDDNHYQDIIEDMKSDLRESITIALNAGVAPEKIILDPGIGFAKDYRQNLYVMNHLEAFHELGYPLLLGTSRKGFIGKTLNLTVDRRVEGTGATVCLGIAKGCQLMRVHDVLPIARMAKMMDAMMREADIG</sequence>
<dbReference type="PROSITE" id="PS00792">
    <property type="entry name" value="DHPS_1"/>
    <property type="match status" value="1"/>
</dbReference>
<evidence type="ECO:0000313" key="14">
    <source>
        <dbReference type="EMBL" id="MCL1632485.1"/>
    </source>
</evidence>
<dbReference type="Proteomes" id="UP001203004">
    <property type="component" value="Unassembled WGS sequence"/>
</dbReference>
<dbReference type="PANTHER" id="PTHR20941">
    <property type="entry name" value="FOLATE SYNTHESIS PROTEINS"/>
    <property type="match status" value="1"/>
</dbReference>
<evidence type="ECO:0000256" key="6">
    <source>
        <dbReference type="ARBA" id="ARBA00016919"/>
    </source>
</evidence>
<comment type="function">
    <text evidence="12">Catalyzes the condensation of para-aminobenzoate (pABA) with 6-hydroxymethyl-7,8-dihydropterin diphosphate (DHPt-PP) to form 7,8-dihydropteroate (H2Pte), the immediate precursor of folate derivatives.</text>
</comment>
<keyword evidence="9 12" id="KW-0460">Magnesium</keyword>
<evidence type="ECO:0000256" key="11">
    <source>
        <dbReference type="ARBA" id="ARBA00030193"/>
    </source>
</evidence>
<evidence type="ECO:0000313" key="15">
    <source>
        <dbReference type="Proteomes" id="UP001203004"/>
    </source>
</evidence>
<accession>A0ABT0MDU4</accession>
<keyword evidence="7 12" id="KW-0808">Transferase</keyword>
<dbReference type="SUPFAM" id="SSF51717">
    <property type="entry name" value="Dihydropteroate synthetase-like"/>
    <property type="match status" value="1"/>
</dbReference>
<dbReference type="GO" id="GO:0004156">
    <property type="term" value="F:dihydropteroate synthase activity"/>
    <property type="evidence" value="ECO:0007669"/>
    <property type="project" value="UniProtKB-EC"/>
</dbReference>
<evidence type="ECO:0000256" key="3">
    <source>
        <dbReference type="ARBA" id="ARBA00004763"/>
    </source>
</evidence>
<evidence type="ECO:0000256" key="12">
    <source>
        <dbReference type="RuleBase" id="RU361205"/>
    </source>
</evidence>
<evidence type="ECO:0000256" key="8">
    <source>
        <dbReference type="ARBA" id="ARBA00022723"/>
    </source>
</evidence>
<dbReference type="PROSITE" id="PS50972">
    <property type="entry name" value="PTERIN_BINDING"/>
    <property type="match status" value="1"/>
</dbReference>
<comment type="cofactor">
    <cofactor evidence="2 12">
        <name>Mg(2+)</name>
        <dbReference type="ChEBI" id="CHEBI:18420"/>
    </cofactor>
</comment>
<proteinExistence type="inferred from homology"/>
<organism evidence="14 15">
    <name type="scientific">Sporolactobacillus mangiferae</name>
    <dbReference type="NCBI Taxonomy" id="2940498"/>
    <lineage>
        <taxon>Bacteria</taxon>
        <taxon>Bacillati</taxon>
        <taxon>Bacillota</taxon>
        <taxon>Bacilli</taxon>
        <taxon>Bacillales</taxon>
        <taxon>Sporolactobacillaceae</taxon>
        <taxon>Sporolactobacillus</taxon>
    </lineage>
</organism>
<name>A0ABT0MDU4_9BACL</name>
<dbReference type="InterPro" id="IPR000489">
    <property type="entry name" value="Pterin-binding_dom"/>
</dbReference>
<evidence type="ECO:0000256" key="10">
    <source>
        <dbReference type="ARBA" id="ARBA00022909"/>
    </source>
</evidence>
<evidence type="ECO:0000259" key="13">
    <source>
        <dbReference type="PROSITE" id="PS50972"/>
    </source>
</evidence>
<dbReference type="EC" id="2.5.1.15" evidence="5 12"/>
<dbReference type="NCBIfam" id="TIGR01496">
    <property type="entry name" value="DHPS"/>
    <property type="match status" value="1"/>
</dbReference>
<comment type="pathway">
    <text evidence="3 12">Cofactor biosynthesis; tetrahydrofolate biosynthesis; 7,8-dihydrofolate from 2-amino-4-hydroxy-6-hydroxymethyl-7,8-dihydropteridine diphosphate and 4-aminobenzoate: step 1/2.</text>
</comment>
<dbReference type="CDD" id="cd00739">
    <property type="entry name" value="DHPS"/>
    <property type="match status" value="1"/>
</dbReference>
<dbReference type="Gene3D" id="3.20.20.20">
    <property type="entry name" value="Dihydropteroate synthase-like"/>
    <property type="match status" value="1"/>
</dbReference>
<dbReference type="Pfam" id="PF00809">
    <property type="entry name" value="Pterin_bind"/>
    <property type="match status" value="1"/>
</dbReference>
<dbReference type="RefSeq" id="WP_249102232.1">
    <property type="nucleotide sequence ID" value="NZ_JAMAST010000015.1"/>
</dbReference>
<protein>
    <recommendedName>
        <fullName evidence="6 12">Dihydropteroate synthase</fullName>
        <shortName evidence="12">DHPS</shortName>
        <ecNumber evidence="5 12">2.5.1.15</ecNumber>
    </recommendedName>
    <alternativeName>
        <fullName evidence="11 12">Dihydropteroate pyrophosphorylase</fullName>
    </alternativeName>
</protein>
<evidence type="ECO:0000256" key="1">
    <source>
        <dbReference type="ARBA" id="ARBA00000012"/>
    </source>
</evidence>
<dbReference type="InterPro" id="IPR011005">
    <property type="entry name" value="Dihydropteroate_synth-like_sf"/>
</dbReference>
<keyword evidence="15" id="KW-1185">Reference proteome</keyword>
<keyword evidence="10 12" id="KW-0289">Folate biosynthesis</keyword>
<dbReference type="PROSITE" id="PS00793">
    <property type="entry name" value="DHPS_2"/>
    <property type="match status" value="1"/>
</dbReference>
<dbReference type="InterPro" id="IPR045031">
    <property type="entry name" value="DHP_synth-like"/>
</dbReference>
<comment type="catalytic activity">
    <reaction evidence="1">
        <text>(7,8-dihydropterin-6-yl)methyl diphosphate + 4-aminobenzoate = 7,8-dihydropteroate + diphosphate</text>
        <dbReference type="Rhea" id="RHEA:19949"/>
        <dbReference type="ChEBI" id="CHEBI:17836"/>
        <dbReference type="ChEBI" id="CHEBI:17839"/>
        <dbReference type="ChEBI" id="CHEBI:33019"/>
        <dbReference type="ChEBI" id="CHEBI:72950"/>
        <dbReference type="EC" id="2.5.1.15"/>
    </reaction>
</comment>
<evidence type="ECO:0000256" key="4">
    <source>
        <dbReference type="ARBA" id="ARBA00009503"/>
    </source>
</evidence>